<evidence type="ECO:0000313" key="3">
    <source>
        <dbReference type="Proteomes" id="UP000094802"/>
    </source>
</evidence>
<sequence length="80" mass="8845">MKPILSLICGLLVSIQAFAYDTLHQNPRYTVQEIFPSTKYEITLSGQTLFAPSGLPFAGGDGAVIDFNDFEVNYKFHSSL</sequence>
<reference evidence="2 3" key="1">
    <citation type="journal article" date="2012" name="Science">
        <title>Ecological populations of bacteria act as socially cohesive units of antibiotic production and resistance.</title>
        <authorList>
            <person name="Cordero O.X."/>
            <person name="Wildschutte H."/>
            <person name="Kirkup B."/>
            <person name="Proehl S."/>
            <person name="Ngo L."/>
            <person name="Hussain F."/>
            <person name="Le Roux F."/>
            <person name="Mincer T."/>
            <person name="Polz M.F."/>
        </authorList>
    </citation>
    <scope>NUCLEOTIDE SEQUENCE [LARGE SCALE GENOMIC DNA]</scope>
    <source>
        <strain evidence="2 3">12E03</strain>
    </source>
</reference>
<protein>
    <submittedName>
        <fullName evidence="2">Uncharacterized protein</fullName>
    </submittedName>
</protein>
<dbReference type="RefSeq" id="WP_019822051.1">
    <property type="nucleotide sequence ID" value="NZ_AJZD02000209.1"/>
</dbReference>
<dbReference type="AlphaFoldDB" id="A0A1E5FN91"/>
<feature type="signal peptide" evidence="1">
    <location>
        <begin position="1"/>
        <end position="19"/>
    </location>
</feature>
<organism evidence="2 3">
    <name type="scientific">Vibrio splendidus 12E03</name>
    <dbReference type="NCBI Taxonomy" id="1191305"/>
    <lineage>
        <taxon>Bacteria</taxon>
        <taxon>Pseudomonadati</taxon>
        <taxon>Pseudomonadota</taxon>
        <taxon>Gammaproteobacteria</taxon>
        <taxon>Vibrionales</taxon>
        <taxon>Vibrionaceae</taxon>
        <taxon>Vibrio</taxon>
    </lineage>
</organism>
<comment type="caution">
    <text evidence="2">The sequence shown here is derived from an EMBL/GenBank/DDBJ whole genome shotgun (WGS) entry which is preliminary data.</text>
</comment>
<dbReference type="Proteomes" id="UP000094802">
    <property type="component" value="Unassembled WGS sequence"/>
</dbReference>
<proteinExistence type="predicted"/>
<feature type="chain" id="PRO_5009176511" evidence="1">
    <location>
        <begin position="20"/>
        <end position="80"/>
    </location>
</feature>
<gene>
    <name evidence="2" type="ORF">A142_06620</name>
</gene>
<name>A0A1E5FN91_VIBSP</name>
<keyword evidence="1" id="KW-0732">Signal</keyword>
<evidence type="ECO:0000313" key="2">
    <source>
        <dbReference type="EMBL" id="OEF91658.1"/>
    </source>
</evidence>
<evidence type="ECO:0000256" key="1">
    <source>
        <dbReference type="SAM" id="SignalP"/>
    </source>
</evidence>
<dbReference type="EMBL" id="AJZD02000209">
    <property type="protein sequence ID" value="OEF91658.1"/>
    <property type="molecule type" value="Genomic_DNA"/>
</dbReference>
<accession>A0A1E5FN91</accession>